<evidence type="ECO:0000256" key="1">
    <source>
        <dbReference type="SAM" id="Phobius"/>
    </source>
</evidence>
<sequence length="127" mass="13843">MSRGRKAGFTLVEALVSVVILSIGIVVALGTLGAIGRAQNRALETEEMQRLALRKYDEIVALKLLPSGQTQGDFLEIHEERYVWRADRTPTGTGALDTLRVEVAPKGAGFHNSTQVQGLICRPKEKS</sequence>
<keyword evidence="3" id="KW-1185">Reference proteome</keyword>
<dbReference type="HOGENOM" id="CLU_1967282_0_0_0"/>
<keyword evidence="1" id="KW-0472">Membrane</keyword>
<dbReference type="AlphaFoldDB" id="A0A068NWL5"/>
<evidence type="ECO:0000313" key="2">
    <source>
        <dbReference type="EMBL" id="AIE85984.1"/>
    </source>
</evidence>
<dbReference type="NCBIfam" id="TIGR02532">
    <property type="entry name" value="IV_pilin_GFxxxE"/>
    <property type="match status" value="1"/>
</dbReference>
<dbReference type="InterPro" id="IPR012902">
    <property type="entry name" value="N_methyl_site"/>
</dbReference>
<keyword evidence="1" id="KW-1133">Transmembrane helix</keyword>
<dbReference type="PROSITE" id="PS00409">
    <property type="entry name" value="PROKAR_NTER_METHYL"/>
    <property type="match status" value="1"/>
</dbReference>
<dbReference type="RefSeq" id="WP_025225467.1">
    <property type="nucleotide sequence ID" value="NZ_CP007139.1"/>
</dbReference>
<name>A0A068NWL5_FIMGI</name>
<dbReference type="KEGG" id="fgi:OP10G_2616"/>
<feature type="transmembrane region" description="Helical" evidence="1">
    <location>
        <begin position="12"/>
        <end position="35"/>
    </location>
</feature>
<reference evidence="2 3" key="1">
    <citation type="journal article" date="2014" name="PLoS ONE">
        <title>The first complete genome sequence of the class fimbriimonadia in the phylum armatimonadetes.</title>
        <authorList>
            <person name="Hu Z.Y."/>
            <person name="Wang Y.Z."/>
            <person name="Im W.T."/>
            <person name="Wang S.Y."/>
            <person name="Zhao G.P."/>
            <person name="Zheng H.J."/>
            <person name="Quan Z.X."/>
        </authorList>
    </citation>
    <scope>NUCLEOTIDE SEQUENCE [LARGE SCALE GENOMIC DNA]</scope>
    <source>
        <strain evidence="2">Gsoil 348</strain>
    </source>
</reference>
<gene>
    <name evidence="2" type="ORF">OP10G_2616</name>
</gene>
<accession>A0A068NWL5</accession>
<proteinExistence type="predicted"/>
<evidence type="ECO:0000313" key="3">
    <source>
        <dbReference type="Proteomes" id="UP000027982"/>
    </source>
</evidence>
<keyword evidence="1" id="KW-0812">Transmembrane</keyword>
<organism evidence="2 3">
    <name type="scientific">Fimbriimonas ginsengisoli Gsoil 348</name>
    <dbReference type="NCBI Taxonomy" id="661478"/>
    <lineage>
        <taxon>Bacteria</taxon>
        <taxon>Bacillati</taxon>
        <taxon>Armatimonadota</taxon>
        <taxon>Fimbriimonadia</taxon>
        <taxon>Fimbriimonadales</taxon>
        <taxon>Fimbriimonadaceae</taxon>
        <taxon>Fimbriimonas</taxon>
    </lineage>
</organism>
<dbReference type="Pfam" id="PF07963">
    <property type="entry name" value="N_methyl"/>
    <property type="match status" value="1"/>
</dbReference>
<dbReference type="Proteomes" id="UP000027982">
    <property type="component" value="Chromosome"/>
</dbReference>
<evidence type="ECO:0008006" key="4">
    <source>
        <dbReference type="Google" id="ProtNLM"/>
    </source>
</evidence>
<protein>
    <recommendedName>
        <fullName evidence="4">General secretion pathway protein I</fullName>
    </recommendedName>
</protein>
<dbReference type="EMBL" id="CP007139">
    <property type="protein sequence ID" value="AIE85984.1"/>
    <property type="molecule type" value="Genomic_DNA"/>
</dbReference>
<dbReference type="STRING" id="661478.OP10G_2616"/>